<evidence type="ECO:0000313" key="9">
    <source>
        <dbReference type="Proteomes" id="UP001153620"/>
    </source>
</evidence>
<keyword evidence="9" id="KW-1185">Reference proteome</keyword>
<reference evidence="8" key="2">
    <citation type="submission" date="2022-10" db="EMBL/GenBank/DDBJ databases">
        <authorList>
            <consortium name="ENA_rothamsted_submissions"/>
            <consortium name="culmorum"/>
            <person name="King R."/>
        </authorList>
    </citation>
    <scope>NUCLEOTIDE SEQUENCE</scope>
</reference>
<comment type="subcellular location">
    <subcellularLocation>
        <location evidence="1">Nucleus</location>
    </subcellularLocation>
</comment>
<dbReference type="PRINTS" id="PR00320">
    <property type="entry name" value="GPROTEINBRPT"/>
</dbReference>
<keyword evidence="3" id="KW-0677">Repeat</keyword>
<dbReference type="InterPro" id="IPR019775">
    <property type="entry name" value="WD40_repeat_CS"/>
</dbReference>
<dbReference type="PANTHER" id="PTHR45903">
    <property type="entry name" value="GLUTAMATE-RICH WD REPEAT-CONTAINING PROTEIN 1"/>
    <property type="match status" value="1"/>
</dbReference>
<dbReference type="Pfam" id="PF12265">
    <property type="entry name" value="CAF1C_H4-bd"/>
    <property type="match status" value="1"/>
</dbReference>
<dbReference type="GO" id="GO:0005730">
    <property type="term" value="C:nucleolus"/>
    <property type="evidence" value="ECO:0007669"/>
    <property type="project" value="TreeGrafter"/>
</dbReference>
<dbReference type="InterPro" id="IPR022052">
    <property type="entry name" value="Histone-bd_RBBP4-like_N"/>
</dbReference>
<evidence type="ECO:0000256" key="3">
    <source>
        <dbReference type="ARBA" id="ARBA00022737"/>
    </source>
</evidence>
<name>A0A9N9S3Q2_9DIPT</name>
<dbReference type="GO" id="GO:0042254">
    <property type="term" value="P:ribosome biogenesis"/>
    <property type="evidence" value="ECO:0007669"/>
    <property type="project" value="TreeGrafter"/>
</dbReference>
<dbReference type="Proteomes" id="UP001153620">
    <property type="component" value="Chromosome 3"/>
</dbReference>
<feature type="compositionally biased region" description="Acidic residues" evidence="6">
    <location>
        <begin position="12"/>
        <end position="29"/>
    </location>
</feature>
<keyword evidence="2" id="KW-0853">WD repeat</keyword>
<organism evidence="8 9">
    <name type="scientific">Chironomus riparius</name>
    <dbReference type="NCBI Taxonomy" id="315576"/>
    <lineage>
        <taxon>Eukaryota</taxon>
        <taxon>Metazoa</taxon>
        <taxon>Ecdysozoa</taxon>
        <taxon>Arthropoda</taxon>
        <taxon>Hexapoda</taxon>
        <taxon>Insecta</taxon>
        <taxon>Pterygota</taxon>
        <taxon>Neoptera</taxon>
        <taxon>Endopterygota</taxon>
        <taxon>Diptera</taxon>
        <taxon>Nematocera</taxon>
        <taxon>Chironomoidea</taxon>
        <taxon>Chironomidae</taxon>
        <taxon>Chironominae</taxon>
        <taxon>Chironomus</taxon>
    </lineage>
</organism>
<keyword evidence="4" id="KW-0539">Nucleus</keyword>
<feature type="compositionally biased region" description="Acidic residues" evidence="6">
    <location>
        <begin position="117"/>
        <end position="134"/>
    </location>
</feature>
<dbReference type="InterPro" id="IPR051972">
    <property type="entry name" value="Glutamate-rich_WD_repeat"/>
</dbReference>
<reference evidence="8" key="1">
    <citation type="submission" date="2022-01" db="EMBL/GenBank/DDBJ databases">
        <authorList>
            <person name="King R."/>
        </authorList>
    </citation>
    <scope>NUCLEOTIDE SEQUENCE</scope>
</reference>
<proteinExistence type="predicted"/>
<accession>A0A9N9S3Q2</accession>
<dbReference type="InterPro" id="IPR036322">
    <property type="entry name" value="WD40_repeat_dom_sf"/>
</dbReference>
<dbReference type="PROSITE" id="PS00678">
    <property type="entry name" value="WD_REPEATS_1"/>
    <property type="match status" value="2"/>
</dbReference>
<evidence type="ECO:0000256" key="4">
    <source>
        <dbReference type="ARBA" id="ARBA00023242"/>
    </source>
</evidence>
<gene>
    <name evidence="8" type="ORF">CHIRRI_LOCUS11541</name>
</gene>
<evidence type="ECO:0000256" key="2">
    <source>
        <dbReference type="ARBA" id="ARBA00022574"/>
    </source>
</evidence>
<dbReference type="SMART" id="SM00320">
    <property type="entry name" value="WD40"/>
    <property type="match status" value="4"/>
</dbReference>
<evidence type="ECO:0000259" key="7">
    <source>
        <dbReference type="Pfam" id="PF12265"/>
    </source>
</evidence>
<dbReference type="Pfam" id="PF00400">
    <property type="entry name" value="WD40"/>
    <property type="match status" value="4"/>
</dbReference>
<protein>
    <recommendedName>
        <fullName evidence="5">Glutamate-rich WD repeat-containing protein 1</fullName>
    </recommendedName>
</protein>
<dbReference type="InterPro" id="IPR020472">
    <property type="entry name" value="WD40_PAC1"/>
</dbReference>
<feature type="region of interest" description="Disordered" evidence="6">
    <location>
        <begin position="111"/>
        <end position="138"/>
    </location>
</feature>
<dbReference type="SUPFAM" id="SSF50978">
    <property type="entry name" value="WD40 repeat-like"/>
    <property type="match status" value="1"/>
</dbReference>
<feature type="domain" description="Histone-binding protein RBBP4-like N-terminal" evidence="7">
    <location>
        <begin position="42"/>
        <end position="109"/>
    </location>
</feature>
<feature type="region of interest" description="Disordered" evidence="6">
    <location>
        <begin position="1"/>
        <end position="29"/>
    </location>
</feature>
<evidence type="ECO:0000256" key="1">
    <source>
        <dbReference type="ARBA" id="ARBA00004123"/>
    </source>
</evidence>
<dbReference type="AlphaFoldDB" id="A0A9N9S3Q2"/>
<dbReference type="PANTHER" id="PTHR45903:SF1">
    <property type="entry name" value="GLUTAMATE-RICH WD REPEAT-CONTAINING PROTEIN 1"/>
    <property type="match status" value="1"/>
</dbReference>
<evidence type="ECO:0000256" key="5">
    <source>
        <dbReference type="ARBA" id="ARBA00040876"/>
    </source>
</evidence>
<evidence type="ECO:0000313" key="8">
    <source>
        <dbReference type="EMBL" id="CAG9808705.1"/>
    </source>
</evidence>
<evidence type="ECO:0000256" key="6">
    <source>
        <dbReference type="SAM" id="MobiDB-lite"/>
    </source>
</evidence>
<dbReference type="InterPro" id="IPR015943">
    <property type="entry name" value="WD40/YVTN_repeat-like_dom_sf"/>
</dbReference>
<dbReference type="InterPro" id="IPR001680">
    <property type="entry name" value="WD40_rpt"/>
</dbReference>
<dbReference type="Gene3D" id="2.130.10.10">
    <property type="entry name" value="YVTN repeat-like/Quinoprotein amine dehydrogenase"/>
    <property type="match status" value="1"/>
</dbReference>
<feature type="compositionally biased region" description="Basic and acidic residues" evidence="6">
    <location>
        <begin position="1"/>
        <end position="10"/>
    </location>
</feature>
<dbReference type="EMBL" id="OU895879">
    <property type="protein sequence ID" value="CAG9808705.1"/>
    <property type="molecule type" value="Genomic_DNA"/>
</dbReference>
<sequence length="443" mass="49402">MDGDSEKMEMDVINEDEIEESDDDNENEDQEVYLPNRKLQDDEELVCDESAYIMLHSASTGAPCLSFDIVKDQLGVRETYPMSLSLVCGTQASASHVNNVIVMKMSNLHRTSKEKEDSDLESDLSDDEDDVEETDEKKPQMNCALINHIGCVNRIRSTTIDNQSFAASFSETGKVFIFNITEQLNAVNDHAALKVYECTNQSALVKPVFVFRGHRTEGYGIDWSSTEHGVLATGDCNKDIHIWRPAESSWIVNQVPLVGHTASVEDIQFSPNEANVMATCSADKSVRIWDTRAAPHKACMLTADNAHDNDVNVISWNKSEPFIASGCDDGILKVWDLRHFQNKTPIATFKHHTDHITTVEWNPLDSTVLATGGDDDQIAIFDLSIEKDDGAENDPQLKDVPPQLLFIHQGQKEIKELHWHPQLPGVILSTALSGFNVFKTISV</sequence>
<dbReference type="OrthoDB" id="2161379at2759"/>